<evidence type="ECO:0000256" key="2">
    <source>
        <dbReference type="SAM" id="Phobius"/>
    </source>
</evidence>
<evidence type="ECO:0000256" key="1">
    <source>
        <dbReference type="SAM" id="MobiDB-lite"/>
    </source>
</evidence>
<dbReference type="Proteomes" id="UP000567179">
    <property type="component" value="Unassembled WGS sequence"/>
</dbReference>
<protein>
    <submittedName>
        <fullName evidence="3">Uncharacterized protein</fullName>
    </submittedName>
</protein>
<comment type="caution">
    <text evidence="3">The sequence shown here is derived from an EMBL/GenBank/DDBJ whole genome shotgun (WGS) entry which is preliminary data.</text>
</comment>
<keyword evidence="2" id="KW-0472">Membrane</keyword>
<dbReference type="EMBL" id="JAACJJ010000044">
    <property type="protein sequence ID" value="KAF5314411.1"/>
    <property type="molecule type" value="Genomic_DNA"/>
</dbReference>
<evidence type="ECO:0000313" key="4">
    <source>
        <dbReference type="Proteomes" id="UP000567179"/>
    </source>
</evidence>
<feature type="transmembrane region" description="Helical" evidence="2">
    <location>
        <begin position="293"/>
        <end position="314"/>
    </location>
</feature>
<feature type="transmembrane region" description="Helical" evidence="2">
    <location>
        <begin position="178"/>
        <end position="199"/>
    </location>
</feature>
<reference evidence="3 4" key="1">
    <citation type="journal article" date="2020" name="ISME J.">
        <title>Uncovering the hidden diversity of litter-decomposition mechanisms in mushroom-forming fungi.</title>
        <authorList>
            <person name="Floudas D."/>
            <person name="Bentzer J."/>
            <person name="Ahren D."/>
            <person name="Johansson T."/>
            <person name="Persson P."/>
            <person name="Tunlid A."/>
        </authorList>
    </citation>
    <scope>NUCLEOTIDE SEQUENCE [LARGE SCALE GENOMIC DNA]</scope>
    <source>
        <strain evidence="3 4">CBS 101986</strain>
    </source>
</reference>
<gene>
    <name evidence="3" type="ORF">D9619_011835</name>
</gene>
<keyword evidence="4" id="KW-1185">Reference proteome</keyword>
<feature type="transmembrane region" description="Helical" evidence="2">
    <location>
        <begin position="54"/>
        <end position="78"/>
    </location>
</feature>
<accession>A0A8H5EW16</accession>
<name>A0A8H5EW16_9AGAR</name>
<feature type="transmembrane region" description="Helical" evidence="2">
    <location>
        <begin position="12"/>
        <end position="33"/>
    </location>
</feature>
<keyword evidence="2" id="KW-0812">Transmembrane</keyword>
<feature type="transmembrane region" description="Helical" evidence="2">
    <location>
        <begin position="98"/>
        <end position="119"/>
    </location>
</feature>
<feature type="compositionally biased region" description="Low complexity" evidence="1">
    <location>
        <begin position="213"/>
        <end position="226"/>
    </location>
</feature>
<dbReference type="PROSITE" id="PS51257">
    <property type="entry name" value="PROKAR_LIPOPROTEIN"/>
    <property type="match status" value="1"/>
</dbReference>
<proteinExistence type="predicted"/>
<dbReference type="OrthoDB" id="3357408at2759"/>
<evidence type="ECO:0000313" key="3">
    <source>
        <dbReference type="EMBL" id="KAF5314411.1"/>
    </source>
</evidence>
<feature type="transmembrane region" description="Helical" evidence="2">
    <location>
        <begin position="131"/>
        <end position="151"/>
    </location>
</feature>
<feature type="transmembrane region" description="Helical" evidence="2">
    <location>
        <begin position="264"/>
        <end position="287"/>
    </location>
</feature>
<dbReference type="AlphaFoldDB" id="A0A8H5EW16"/>
<organism evidence="3 4">
    <name type="scientific">Psilocybe cf. subviscida</name>
    <dbReference type="NCBI Taxonomy" id="2480587"/>
    <lineage>
        <taxon>Eukaryota</taxon>
        <taxon>Fungi</taxon>
        <taxon>Dikarya</taxon>
        <taxon>Basidiomycota</taxon>
        <taxon>Agaricomycotina</taxon>
        <taxon>Agaricomycetes</taxon>
        <taxon>Agaricomycetidae</taxon>
        <taxon>Agaricales</taxon>
        <taxon>Agaricineae</taxon>
        <taxon>Strophariaceae</taxon>
        <taxon>Psilocybe</taxon>
    </lineage>
</organism>
<feature type="region of interest" description="Disordered" evidence="1">
    <location>
        <begin position="209"/>
        <end position="254"/>
    </location>
</feature>
<keyword evidence="2" id="KW-1133">Transmembrane helix</keyword>
<sequence length="376" mass="41542">MSASTDRLLALFISALCTGVYFCTFCSCIRWMVFTDDGWRIRRHIRKGVLAATLAIAVFSTTHTVLAVTTSVAIVRQAESPTLSIAFSRPNAKLPWESLVMCTVVNTSVLIVDSFLIYRCWAVTSFNKLKIVFPVLFWFGGLVCTILQLYWQIVQTVQISNIWTPVNMSIGPGTVLTPFWGCTIVVNLYATGIIIYHIWAATETATKAPQRPSHSQTHSHSESQMQKTRSLEDAETLRGGASSRTVNSVPGESEGRESTKELRFIVRVLIESGALYLFITVPHFAAWFTSSSLAIVALGWANLPIVGTAFNLILVRTARRRADAERKEEEASGLMSEIKFEQPVLDTSGIPVTHLTLIDISHTSSGSSATAYNRKK</sequence>